<dbReference type="Gene3D" id="1.10.3210.10">
    <property type="entry name" value="Hypothetical protein af1432"/>
    <property type="match status" value="1"/>
</dbReference>
<evidence type="ECO:0000256" key="1">
    <source>
        <dbReference type="ARBA" id="ARBA00018672"/>
    </source>
</evidence>
<dbReference type="PANTHER" id="PTHR33525:SF3">
    <property type="entry name" value="RIBONUCLEASE Y"/>
    <property type="match status" value="1"/>
</dbReference>
<dbReference type="InterPro" id="IPR001789">
    <property type="entry name" value="Sig_transdc_resp-reg_receiver"/>
</dbReference>
<dbReference type="SUPFAM" id="SSF109604">
    <property type="entry name" value="HD-domain/PDEase-like"/>
    <property type="match status" value="1"/>
</dbReference>
<evidence type="ECO:0000259" key="5">
    <source>
        <dbReference type="PROSITE" id="PS51833"/>
    </source>
</evidence>
<evidence type="ECO:0000313" key="7">
    <source>
        <dbReference type="Proteomes" id="UP000014155"/>
    </source>
</evidence>
<gene>
    <name evidence="6" type="ORF">CTER_3747</name>
</gene>
<dbReference type="Pfam" id="PF08668">
    <property type="entry name" value="HDOD"/>
    <property type="match status" value="1"/>
</dbReference>
<evidence type="ECO:0000259" key="4">
    <source>
        <dbReference type="PROSITE" id="PS50110"/>
    </source>
</evidence>
<feature type="domain" description="Response regulatory" evidence="4">
    <location>
        <begin position="4"/>
        <end position="119"/>
    </location>
</feature>
<comment type="caution">
    <text evidence="6">The sequence shown here is derived from an EMBL/GenBank/DDBJ whole genome shotgun (WGS) entry which is preliminary data.</text>
</comment>
<evidence type="ECO:0000256" key="2">
    <source>
        <dbReference type="ARBA" id="ARBA00024867"/>
    </source>
</evidence>
<dbReference type="AlphaFoldDB" id="S0FGC0"/>
<evidence type="ECO:0000313" key="6">
    <source>
        <dbReference type="EMBL" id="EMS70405.1"/>
    </source>
</evidence>
<sequence>MKKNILFVDDEKQILRAVNRLFMDSKYTVFMADNGEDALNILEKENIDMLISDMRMPGMDGYQLLKAVKEEFPSVIRIILSGYAEGEVVFKSFRQNLAKLYLFKPWDNSQLMSIIDRVFETEKVLKDKNLLSIVSNLEELPTISDTYNRFCSLIDIDADVREFSALIEEDPSIAAKVLHYANSAFFGAKTGSISQAIMYMGLDNIKNIVLTATVFDRMNSREKLLNLREELWEHACLCNKAVILLHEKLLGKRLPEIYASAGLLHDIGRIVFISNFPEGYSRLIKTIDTDKSKSFVDVETEAFSVSHQEMGGYLLDWWELPLPIVEAALYHHSPGLDKILNKELVSIVHIADYFVWELMGTNSMNSLDIDVMDNLNISMAECRKIVRNIYKGL</sequence>
<name>S0FGC0_RUMCE</name>
<proteinExistence type="predicted"/>
<dbReference type="InterPro" id="IPR013976">
    <property type="entry name" value="HDOD"/>
</dbReference>
<dbReference type="Gene3D" id="3.40.50.2300">
    <property type="match status" value="1"/>
</dbReference>
<feature type="domain" description="HDOD" evidence="5">
    <location>
        <begin position="140"/>
        <end position="334"/>
    </location>
</feature>
<dbReference type="GO" id="GO:0000160">
    <property type="term" value="P:phosphorelay signal transduction system"/>
    <property type="evidence" value="ECO:0007669"/>
    <property type="project" value="InterPro"/>
</dbReference>
<dbReference type="PROSITE" id="PS50110">
    <property type="entry name" value="RESPONSE_REGULATORY"/>
    <property type="match status" value="1"/>
</dbReference>
<dbReference type="STRING" id="1195236.CTER_3747"/>
<dbReference type="InterPro" id="IPR052340">
    <property type="entry name" value="RNase_Y/CdgJ"/>
</dbReference>
<feature type="modified residue" description="4-aspartylphosphate" evidence="3">
    <location>
        <position position="53"/>
    </location>
</feature>
<dbReference type="CDD" id="cd17569">
    <property type="entry name" value="REC_HupR-like"/>
    <property type="match status" value="1"/>
</dbReference>
<dbReference type="PATRIC" id="fig|1195236.3.peg.3960"/>
<dbReference type="SUPFAM" id="SSF52172">
    <property type="entry name" value="CheY-like"/>
    <property type="match status" value="1"/>
</dbReference>
<dbReference type="Pfam" id="PF00072">
    <property type="entry name" value="Response_reg"/>
    <property type="match status" value="1"/>
</dbReference>
<dbReference type="PANTHER" id="PTHR33525">
    <property type="match status" value="1"/>
</dbReference>
<dbReference type="PROSITE" id="PS51833">
    <property type="entry name" value="HDOD"/>
    <property type="match status" value="1"/>
</dbReference>
<organism evidence="6 7">
    <name type="scientific">Ruminiclostridium cellobioparum subsp. termitidis CT1112</name>
    <dbReference type="NCBI Taxonomy" id="1195236"/>
    <lineage>
        <taxon>Bacteria</taxon>
        <taxon>Bacillati</taxon>
        <taxon>Bacillota</taxon>
        <taxon>Clostridia</taxon>
        <taxon>Eubacteriales</taxon>
        <taxon>Oscillospiraceae</taxon>
        <taxon>Ruminiclostridium</taxon>
    </lineage>
</organism>
<accession>S0FGC0</accession>
<dbReference type="EMBL" id="AORV01000054">
    <property type="protein sequence ID" value="EMS70405.1"/>
    <property type="molecule type" value="Genomic_DNA"/>
</dbReference>
<dbReference type="RefSeq" id="WP_004628249.1">
    <property type="nucleotide sequence ID" value="NZ_AORV01000054.1"/>
</dbReference>
<dbReference type="Proteomes" id="UP000014155">
    <property type="component" value="Unassembled WGS sequence"/>
</dbReference>
<comment type="function">
    <text evidence="2">May play the central regulatory role in sporulation. It may be an element of the effector pathway responsible for the activation of sporulation genes in response to nutritional stress. Spo0A may act in concert with spo0H (a sigma factor) to control the expression of some genes that are critical to the sporulation process.</text>
</comment>
<protein>
    <recommendedName>
        <fullName evidence="1">Stage 0 sporulation protein A homolog</fullName>
    </recommendedName>
</protein>
<dbReference type="eggNOG" id="COG1639">
    <property type="taxonomic scope" value="Bacteria"/>
</dbReference>
<dbReference type="InterPro" id="IPR011006">
    <property type="entry name" value="CheY-like_superfamily"/>
</dbReference>
<dbReference type="SMART" id="SM00448">
    <property type="entry name" value="REC"/>
    <property type="match status" value="1"/>
</dbReference>
<keyword evidence="3" id="KW-0597">Phosphoprotein</keyword>
<keyword evidence="7" id="KW-1185">Reference proteome</keyword>
<reference evidence="6 7" key="1">
    <citation type="journal article" date="2013" name="Genome Announc.">
        <title>Draft Genome Sequence of the Cellulolytic, Mesophilic, Anaerobic Bacterium Clostridium termitidis Strain CT1112 (DSM 5398).</title>
        <authorList>
            <person name="Lal S."/>
            <person name="Ramachandran U."/>
            <person name="Zhang X."/>
            <person name="Munir R."/>
            <person name="Sparling R."/>
            <person name="Levin D.B."/>
        </authorList>
    </citation>
    <scope>NUCLEOTIDE SEQUENCE [LARGE SCALE GENOMIC DNA]</scope>
    <source>
        <strain evidence="6 7">CT1112</strain>
    </source>
</reference>
<evidence type="ECO:0000256" key="3">
    <source>
        <dbReference type="PROSITE-ProRule" id="PRU00169"/>
    </source>
</evidence>
<dbReference type="eggNOG" id="COG2204">
    <property type="taxonomic scope" value="Bacteria"/>
</dbReference>